<dbReference type="AlphaFoldDB" id="K0YYL1"/>
<comment type="caution">
    <text evidence="1">The sequence shown here is derived from an EMBL/GenBank/DDBJ whole genome shotgun (WGS) entry which is preliminary data.</text>
</comment>
<evidence type="ECO:0000313" key="2">
    <source>
        <dbReference type="Proteomes" id="UP000006069"/>
    </source>
</evidence>
<protein>
    <submittedName>
        <fullName evidence="1">Uncharacterized protein</fullName>
    </submittedName>
</protein>
<dbReference type="PATRIC" id="fig|742818.3.peg.382"/>
<organism evidence="1 2">
    <name type="scientific">Slackia piriformis YIT 12062</name>
    <dbReference type="NCBI Taxonomy" id="742818"/>
    <lineage>
        <taxon>Bacteria</taxon>
        <taxon>Bacillati</taxon>
        <taxon>Actinomycetota</taxon>
        <taxon>Coriobacteriia</taxon>
        <taxon>Eggerthellales</taxon>
        <taxon>Eggerthellaceae</taxon>
        <taxon>Slackia</taxon>
    </lineage>
</organism>
<proteinExistence type="predicted"/>
<name>K0YYL1_9ACTN</name>
<accession>K0YYL1</accession>
<evidence type="ECO:0000313" key="1">
    <source>
        <dbReference type="EMBL" id="EJZ84739.1"/>
    </source>
</evidence>
<sequence length="214" mass="22901">MGNETCKVWAKGTMTKTTGDERSAEGLLMEVLHATGDTTQDDLTALLEIVPVDVSPLTMKTNPRFTTALAYNMLKSMLKDGGGLVSLVADENSGDLIPDVPALSNFSYGALCALSHDSDEANNHAFVRSIHAKNAQRNSAKSSAKNMPKTDEIKYALADTQIVSLAQPGQPKSLLQRTIANGHHRAASAVKVSRAFPLESLEVDGDALQARPLR</sequence>
<gene>
    <name evidence="1" type="ORF">HMPREF9451_00343</name>
</gene>
<dbReference type="Proteomes" id="UP000006069">
    <property type="component" value="Unassembled WGS sequence"/>
</dbReference>
<reference evidence="1 2" key="1">
    <citation type="submission" date="2012-08" db="EMBL/GenBank/DDBJ databases">
        <title>The Genome Sequence of Slackia piriformis YIT 12062.</title>
        <authorList>
            <consortium name="The Broad Institute Genome Sequencing Platform"/>
            <person name="Earl A."/>
            <person name="Ward D."/>
            <person name="Feldgarden M."/>
            <person name="Gevers D."/>
            <person name="Morotomi M."/>
            <person name="Walker B."/>
            <person name="Young S.K."/>
            <person name="Zeng Q."/>
            <person name="Gargeya S."/>
            <person name="Fitzgerald M."/>
            <person name="Haas B."/>
            <person name="Abouelleil A."/>
            <person name="Alvarado L."/>
            <person name="Arachchi H.M."/>
            <person name="Berlin A.M."/>
            <person name="Chapman S.B."/>
            <person name="Goldberg J."/>
            <person name="Griggs A."/>
            <person name="Gujja S."/>
            <person name="Hansen M."/>
            <person name="Howarth C."/>
            <person name="Imamovic A."/>
            <person name="Larimer J."/>
            <person name="McCowen C."/>
            <person name="Montmayeur A."/>
            <person name="Murphy C."/>
            <person name="Neiman D."/>
            <person name="Pearson M."/>
            <person name="Priest M."/>
            <person name="Roberts A."/>
            <person name="Saif S."/>
            <person name="Shea T."/>
            <person name="Sisk P."/>
            <person name="Sykes S."/>
            <person name="Wortman J."/>
            <person name="Nusbaum C."/>
            <person name="Birren B."/>
        </authorList>
    </citation>
    <scope>NUCLEOTIDE SEQUENCE [LARGE SCALE GENOMIC DNA]</scope>
    <source>
        <strain evidence="1 2">YIT 12062</strain>
    </source>
</reference>
<dbReference type="HOGENOM" id="CLU_1288175_0_0_11"/>
<dbReference type="InParanoid" id="K0YYL1"/>
<keyword evidence="2" id="KW-1185">Reference proteome</keyword>
<dbReference type="EMBL" id="ADMD01000001">
    <property type="protein sequence ID" value="EJZ84739.1"/>
    <property type="molecule type" value="Genomic_DNA"/>
</dbReference>